<dbReference type="RefSeq" id="WP_012593874.1">
    <property type="nucleotide sequence ID" value="NC_011726.1"/>
</dbReference>
<name>B7JVM6_RIPO1</name>
<evidence type="ECO:0000259" key="1">
    <source>
        <dbReference type="Pfam" id="PF10040"/>
    </source>
</evidence>
<sequence length="269" mass="30338">MVQDILPQLHKYQLQSLVIELGVAKQGKLPATLSRAIHACVLNWLSLADSQLANQIHDSQISPLCLSGLIGNRRQPYSLLGDYFLLRIGVLQPSLIKPLLKGIEAQETQTLELGKFPFIIRQVYSMPQSHKLSQLTDYYSLALYSPTMTEIQLKFLSPTSFKQIQGVQPFPLPELVFNSLLRKWNHFAPQELKFPEIQWQSFVSAFELKTHALKMEGGAEIGSQGWVKYCFKDTEQARIASILSHFAFYAGVGRKTTMGMGQTQLLVNT</sequence>
<dbReference type="Pfam" id="PF10040">
    <property type="entry name" value="CRISPR_Cas6"/>
    <property type="match status" value="1"/>
</dbReference>
<evidence type="ECO:0000313" key="3">
    <source>
        <dbReference type="Proteomes" id="UP000008204"/>
    </source>
</evidence>
<dbReference type="Gene3D" id="3.30.70.1900">
    <property type="match status" value="1"/>
</dbReference>
<dbReference type="InterPro" id="IPR045747">
    <property type="entry name" value="CRISPR-assoc_prot_Cas6_N_sf"/>
</dbReference>
<proteinExistence type="predicted"/>
<dbReference type="Proteomes" id="UP000008204">
    <property type="component" value="Chromosome"/>
</dbReference>
<dbReference type="OrthoDB" id="3469084at2"/>
<gene>
    <name evidence="2" type="ordered locus">PCC8801_0506</name>
</gene>
<dbReference type="AlphaFoldDB" id="B7JVM6"/>
<dbReference type="KEGG" id="cyp:PCC8801_0506"/>
<dbReference type="Gene3D" id="3.30.70.1890">
    <property type="match status" value="1"/>
</dbReference>
<reference evidence="3" key="1">
    <citation type="journal article" date="2011" name="MBio">
        <title>Novel metabolic attributes of the genus Cyanothece, comprising a group of unicellular nitrogen-fixing Cyanobacteria.</title>
        <authorList>
            <person name="Bandyopadhyay A."/>
            <person name="Elvitigala T."/>
            <person name="Welsh E."/>
            <person name="Stockel J."/>
            <person name="Liberton M."/>
            <person name="Min H."/>
            <person name="Sherman L.A."/>
            <person name="Pakrasi H.B."/>
        </authorList>
    </citation>
    <scope>NUCLEOTIDE SEQUENCE [LARGE SCALE GENOMIC DNA]</scope>
    <source>
        <strain evidence="3">PCC 8801</strain>
    </source>
</reference>
<protein>
    <submittedName>
        <fullName evidence="2">CRISPR-associated Cas5e family protein</fullName>
    </submittedName>
</protein>
<evidence type="ECO:0000313" key="2">
    <source>
        <dbReference type="EMBL" id="ACK64597.1"/>
    </source>
</evidence>
<accession>B7JVM6</accession>
<dbReference type="STRING" id="41431.PCC8801_0506"/>
<dbReference type="HOGENOM" id="CLU_063836_1_0_3"/>
<feature type="domain" description="CRISPR-associated protein Cas6 C-terminal" evidence="1">
    <location>
        <begin position="153"/>
        <end position="263"/>
    </location>
</feature>
<dbReference type="EMBL" id="CP001287">
    <property type="protein sequence ID" value="ACK64597.1"/>
    <property type="molecule type" value="Genomic_DNA"/>
</dbReference>
<dbReference type="InterPro" id="IPR019267">
    <property type="entry name" value="CRISPR-assoc_Cas6_C"/>
</dbReference>
<keyword evidence="3" id="KW-1185">Reference proteome</keyword>
<dbReference type="eggNOG" id="COG5551">
    <property type="taxonomic scope" value="Bacteria"/>
</dbReference>
<dbReference type="CDD" id="cd21141">
    <property type="entry name" value="Cas6_III-like"/>
    <property type="match status" value="1"/>
</dbReference>
<organism evidence="2 3">
    <name type="scientific">Rippkaea orientalis (strain PCC 8801 / RF-1)</name>
    <name type="common">Cyanothece sp. (strain PCC 8801)</name>
    <dbReference type="NCBI Taxonomy" id="41431"/>
    <lineage>
        <taxon>Bacteria</taxon>
        <taxon>Bacillati</taxon>
        <taxon>Cyanobacteriota</taxon>
        <taxon>Cyanophyceae</taxon>
        <taxon>Oscillatoriophycideae</taxon>
        <taxon>Chroococcales</taxon>
        <taxon>Aphanothecaceae</taxon>
        <taxon>Rippkaea</taxon>
        <taxon>Rippkaea orientalis</taxon>
    </lineage>
</organism>